<reference evidence="9" key="1">
    <citation type="submission" date="2019-09" db="EMBL/GenBank/DDBJ databases">
        <title>Characterisation of the sponge microbiome using genome-centric metagenomics.</title>
        <authorList>
            <person name="Engelberts J.P."/>
            <person name="Robbins S.J."/>
            <person name="De Goeij J.M."/>
            <person name="Aranda M."/>
            <person name="Bell S.C."/>
            <person name="Webster N.S."/>
        </authorList>
    </citation>
    <scope>NUCLEOTIDE SEQUENCE</scope>
    <source>
        <strain evidence="9">SB0675_bin_29</strain>
    </source>
</reference>
<feature type="transmembrane region" description="Helical" evidence="7">
    <location>
        <begin position="234"/>
        <end position="255"/>
    </location>
</feature>
<dbReference type="EMBL" id="VYDA01000518">
    <property type="protein sequence ID" value="MYH62933.1"/>
    <property type="molecule type" value="Genomic_DNA"/>
</dbReference>
<protein>
    <submittedName>
        <fullName evidence="9">MFS transporter</fullName>
    </submittedName>
</protein>
<dbReference type="InterPro" id="IPR011701">
    <property type="entry name" value="MFS"/>
</dbReference>
<dbReference type="AlphaFoldDB" id="A0A6B1G0G8"/>
<comment type="caution">
    <text evidence="9">The sequence shown here is derived from an EMBL/GenBank/DDBJ whole genome shotgun (WGS) entry which is preliminary data.</text>
</comment>
<evidence type="ECO:0000256" key="7">
    <source>
        <dbReference type="SAM" id="Phobius"/>
    </source>
</evidence>
<evidence type="ECO:0000259" key="8">
    <source>
        <dbReference type="PROSITE" id="PS50850"/>
    </source>
</evidence>
<dbReference type="Gene3D" id="1.20.1250.20">
    <property type="entry name" value="MFS general substrate transporter like domains"/>
    <property type="match status" value="2"/>
</dbReference>
<comment type="subcellular location">
    <subcellularLocation>
        <location evidence="1">Cell membrane</location>
        <topology evidence="1">Multi-pass membrane protein</topology>
    </subcellularLocation>
</comment>
<feature type="transmembrane region" description="Helical" evidence="7">
    <location>
        <begin position="206"/>
        <end position="228"/>
    </location>
</feature>
<dbReference type="InterPro" id="IPR020846">
    <property type="entry name" value="MFS_dom"/>
</dbReference>
<feature type="transmembrane region" description="Helical" evidence="7">
    <location>
        <begin position="480"/>
        <end position="500"/>
    </location>
</feature>
<keyword evidence="3 7" id="KW-0812">Transmembrane</keyword>
<evidence type="ECO:0000256" key="4">
    <source>
        <dbReference type="ARBA" id="ARBA00022989"/>
    </source>
</evidence>
<organism evidence="9">
    <name type="scientific">Caldilineaceae bacterium SB0675_bin_29</name>
    <dbReference type="NCBI Taxonomy" id="2605266"/>
    <lineage>
        <taxon>Bacteria</taxon>
        <taxon>Bacillati</taxon>
        <taxon>Chloroflexota</taxon>
        <taxon>Caldilineae</taxon>
        <taxon>Caldilineales</taxon>
        <taxon>Caldilineaceae</taxon>
    </lineage>
</organism>
<feature type="transmembrane region" description="Helical" evidence="7">
    <location>
        <begin position="176"/>
        <end position="194"/>
    </location>
</feature>
<dbReference type="InterPro" id="IPR050189">
    <property type="entry name" value="MFS_Efflux_Transporters"/>
</dbReference>
<dbReference type="PANTHER" id="PTHR43124">
    <property type="entry name" value="PURINE EFFLUX PUMP PBUE"/>
    <property type="match status" value="1"/>
</dbReference>
<feature type="transmembrane region" description="Helical" evidence="7">
    <location>
        <begin position="363"/>
        <end position="384"/>
    </location>
</feature>
<feature type="transmembrane region" description="Helical" evidence="7">
    <location>
        <begin position="327"/>
        <end position="351"/>
    </location>
</feature>
<evidence type="ECO:0000313" key="9">
    <source>
        <dbReference type="EMBL" id="MYH62933.1"/>
    </source>
</evidence>
<feature type="transmembrane region" description="Helical" evidence="7">
    <location>
        <begin position="452"/>
        <end position="474"/>
    </location>
</feature>
<feature type="domain" description="Major facilitator superfamily (MFS) profile" evidence="8">
    <location>
        <begin position="83"/>
        <end position="505"/>
    </location>
</feature>
<dbReference type="SUPFAM" id="SSF103473">
    <property type="entry name" value="MFS general substrate transporter"/>
    <property type="match status" value="1"/>
</dbReference>
<dbReference type="InterPro" id="IPR036259">
    <property type="entry name" value="MFS_trans_sf"/>
</dbReference>
<name>A0A6B1G0G8_9CHLR</name>
<feature type="transmembrane region" description="Helical" evidence="7">
    <location>
        <begin position="100"/>
        <end position="119"/>
    </location>
</feature>
<sequence>MSMNRSPSPAASTTGAWARWGSSRPRVRSGSTGSEWRPDDLPGRVVVWQRFSSRFRARTWASSRADRQPRAEASRGFSRFRHILAACVATRLVVDTTVQLFYSFLPIIALGMALDVVVLGRLMSLRSAVGLSAPLFGSAADRYGYRRVMRLALVLAASGTFLLGSGAGFWSAAAGMVLSGVGLTGFLPTVQAYISAQLPFAQRARGLGILEYSWALAGILGLSLMGLLFDRFSWQLPFIVLGVAILAGWALLGFLPKVPRGADPSLAGAGAENGPTQVGVVGEEGGTEVGLEKGVTPSLTLHLSRLASGAARHIAGLFDLGPNRLSAYMIIGANSFFLFSQGHVLIAHGVWLQTEYGLTATALGLVALLQGAADLAGAVLVSLIADGVGKKRSFQAGLLGSALVYLSLPAVNIGLLPVVAALLLMRFTFEYGLVSAVALVSEQAPDRRGKVMSLAVAINLVGMTLTGFTGPWMYTRFGVSGLGPVAAVCTLAAFVLLTVWGRESAETAGAGS</sequence>
<keyword evidence="4 7" id="KW-1133">Transmembrane helix</keyword>
<keyword evidence="2" id="KW-1003">Cell membrane</keyword>
<gene>
    <name evidence="9" type="ORF">F4148_14650</name>
</gene>
<feature type="compositionally biased region" description="Polar residues" evidence="6">
    <location>
        <begin position="1"/>
        <end position="15"/>
    </location>
</feature>
<proteinExistence type="predicted"/>
<keyword evidence="5 7" id="KW-0472">Membrane</keyword>
<dbReference type="Pfam" id="PF07690">
    <property type="entry name" value="MFS_1"/>
    <property type="match status" value="2"/>
</dbReference>
<dbReference type="GO" id="GO:0005886">
    <property type="term" value="C:plasma membrane"/>
    <property type="evidence" value="ECO:0007669"/>
    <property type="project" value="UniProtKB-SubCell"/>
</dbReference>
<evidence type="ECO:0000256" key="1">
    <source>
        <dbReference type="ARBA" id="ARBA00004651"/>
    </source>
</evidence>
<feature type="region of interest" description="Disordered" evidence="6">
    <location>
        <begin position="1"/>
        <end position="38"/>
    </location>
</feature>
<evidence type="ECO:0000256" key="3">
    <source>
        <dbReference type="ARBA" id="ARBA00022692"/>
    </source>
</evidence>
<dbReference type="GO" id="GO:0022857">
    <property type="term" value="F:transmembrane transporter activity"/>
    <property type="evidence" value="ECO:0007669"/>
    <property type="project" value="InterPro"/>
</dbReference>
<dbReference type="PROSITE" id="PS50850">
    <property type="entry name" value="MFS"/>
    <property type="match status" value="1"/>
</dbReference>
<evidence type="ECO:0000256" key="2">
    <source>
        <dbReference type="ARBA" id="ARBA00022475"/>
    </source>
</evidence>
<feature type="transmembrane region" description="Helical" evidence="7">
    <location>
        <begin position="151"/>
        <end position="170"/>
    </location>
</feature>
<evidence type="ECO:0000256" key="6">
    <source>
        <dbReference type="SAM" id="MobiDB-lite"/>
    </source>
</evidence>
<feature type="transmembrane region" description="Helical" evidence="7">
    <location>
        <begin position="421"/>
        <end position="440"/>
    </location>
</feature>
<feature type="transmembrane region" description="Helical" evidence="7">
    <location>
        <begin position="396"/>
        <end position="415"/>
    </location>
</feature>
<dbReference type="PANTHER" id="PTHR43124:SF3">
    <property type="entry name" value="CHLORAMPHENICOL EFFLUX PUMP RV0191"/>
    <property type="match status" value="1"/>
</dbReference>
<evidence type="ECO:0000256" key="5">
    <source>
        <dbReference type="ARBA" id="ARBA00023136"/>
    </source>
</evidence>
<accession>A0A6B1G0G8</accession>